<gene>
    <name evidence="1" type="ORF">SAMN05660413_03174</name>
</gene>
<evidence type="ECO:0000313" key="1">
    <source>
        <dbReference type="EMBL" id="SFN94223.1"/>
    </source>
</evidence>
<name>A0A1I5D4Y6_9FLAO</name>
<organism evidence="1 2">
    <name type="scientific">Salegentibacter flavus</name>
    <dbReference type="NCBI Taxonomy" id="287099"/>
    <lineage>
        <taxon>Bacteria</taxon>
        <taxon>Pseudomonadati</taxon>
        <taxon>Bacteroidota</taxon>
        <taxon>Flavobacteriia</taxon>
        <taxon>Flavobacteriales</taxon>
        <taxon>Flavobacteriaceae</taxon>
        <taxon>Salegentibacter</taxon>
    </lineage>
</organism>
<protein>
    <submittedName>
        <fullName evidence="1">Uncharacterized protein</fullName>
    </submittedName>
</protein>
<keyword evidence="2" id="KW-1185">Reference proteome</keyword>
<dbReference type="EMBL" id="FOVL01000029">
    <property type="protein sequence ID" value="SFN94223.1"/>
    <property type="molecule type" value="Genomic_DNA"/>
</dbReference>
<evidence type="ECO:0000313" key="2">
    <source>
        <dbReference type="Proteomes" id="UP000199153"/>
    </source>
</evidence>
<reference evidence="1 2" key="1">
    <citation type="submission" date="2016-10" db="EMBL/GenBank/DDBJ databases">
        <authorList>
            <person name="de Groot N.N."/>
        </authorList>
    </citation>
    <scope>NUCLEOTIDE SEQUENCE [LARGE SCALE GENOMIC DNA]</scope>
    <source>
        <strain evidence="1 2">DSM 17794</strain>
    </source>
</reference>
<accession>A0A1I5D4Y6</accession>
<dbReference type="AlphaFoldDB" id="A0A1I5D4Y6"/>
<dbReference type="Proteomes" id="UP000199153">
    <property type="component" value="Unassembled WGS sequence"/>
</dbReference>
<sequence length="58" mass="6505">MPVCKLTEGPIADAILGRKGTPHTVLISRVNREEKELQRVYLSKWRCLIETGGTITPK</sequence>
<proteinExistence type="predicted"/>